<keyword evidence="8" id="KW-1015">Disulfide bond</keyword>
<evidence type="ECO:0000256" key="10">
    <source>
        <dbReference type="RuleBase" id="RU361238"/>
    </source>
</evidence>
<name>A0A8K0XMD3_9AGAR</name>
<dbReference type="Proteomes" id="UP000813824">
    <property type="component" value="Unassembled WGS sequence"/>
</dbReference>
<sequence>MSSSLQVLWIVVLLCASILAYAAASAVDDCASFKLVNVTNTVVTSRTFYKTGDNVTVVNAVQSVSKNDLPAFCRIELTIITNATANSSAHTEVWLPEAWNTRLVTLGTGGFSGGAAVLDLAVTAVKQGYAGMSTDSGHQADQADGSWAGPHNDNAIADYAWRAVHLSVLSAKEVVKQYYGREQKKSYFLGCSNGGRQGLKEVQDFPDDFDGVVVGSPANSFDRVLASIAHTAVLILPVNSSRSISEDTWTNVIHPEVLKQCDVLDGVADGIISDPRVCSFRPETLTCLPQQNTSTCLTLDQVDTLHKLYTDYYETNQTYVFGGFYPGGETGMLSSPPALPVVIDAYRYMIANDTTWDLDRFDFSAILQAEFVFSAQMNADSPNLTSFASGPHSGKIIHYVGWAENSIPAGGSLHYYETVHSWMRANVGSIDMDSFYRLFPVPGMQHCMGGFGPVSFGGGSQAGAGYPALKNDAEHDILAAMVRWVEDGVAPEAIIGTAYKNNTVAEGVAFTRPICKYPATAIYHGGDVNKAASFRCV</sequence>
<evidence type="ECO:0000256" key="9">
    <source>
        <dbReference type="ARBA" id="ARBA00034075"/>
    </source>
</evidence>
<comment type="similarity">
    <text evidence="1 10">Belongs to the tannase family.</text>
</comment>
<dbReference type="GO" id="GO:0030600">
    <property type="term" value="F:feruloyl esterase activity"/>
    <property type="evidence" value="ECO:0007669"/>
    <property type="project" value="UniProtKB-EC"/>
</dbReference>
<evidence type="ECO:0000256" key="1">
    <source>
        <dbReference type="ARBA" id="ARBA00006249"/>
    </source>
</evidence>
<evidence type="ECO:0000313" key="12">
    <source>
        <dbReference type="Proteomes" id="UP000813824"/>
    </source>
</evidence>
<evidence type="ECO:0000256" key="7">
    <source>
        <dbReference type="ARBA" id="ARBA00022837"/>
    </source>
</evidence>
<keyword evidence="12" id="KW-1185">Reference proteome</keyword>
<dbReference type="SUPFAM" id="SSF53474">
    <property type="entry name" value="alpha/beta-Hydrolases"/>
    <property type="match status" value="1"/>
</dbReference>
<protein>
    <recommendedName>
        <fullName evidence="10">Carboxylic ester hydrolase</fullName>
        <ecNumber evidence="10">3.1.1.-</ecNumber>
    </recommendedName>
</protein>
<dbReference type="OrthoDB" id="3039123at2759"/>
<keyword evidence="4" id="KW-0479">Metal-binding</keyword>
<accession>A0A8K0XMD3</accession>
<keyword evidence="7" id="KW-0106">Calcium</keyword>
<dbReference type="AlphaFoldDB" id="A0A8K0XMD3"/>
<dbReference type="GO" id="GO:0046872">
    <property type="term" value="F:metal ion binding"/>
    <property type="evidence" value="ECO:0007669"/>
    <property type="project" value="UniProtKB-KW"/>
</dbReference>
<dbReference type="GO" id="GO:0045493">
    <property type="term" value="P:xylan catabolic process"/>
    <property type="evidence" value="ECO:0007669"/>
    <property type="project" value="UniProtKB-KW"/>
</dbReference>
<evidence type="ECO:0000256" key="5">
    <source>
        <dbReference type="ARBA" id="ARBA00022729"/>
    </source>
</evidence>
<dbReference type="Pfam" id="PF07519">
    <property type="entry name" value="Tannase"/>
    <property type="match status" value="1"/>
</dbReference>
<evidence type="ECO:0000256" key="2">
    <source>
        <dbReference type="ARBA" id="ARBA00022487"/>
    </source>
</evidence>
<keyword evidence="3" id="KW-0858">Xylan degradation</keyword>
<keyword evidence="3" id="KW-0624">Polysaccharide degradation</keyword>
<feature type="signal peptide" evidence="10">
    <location>
        <begin position="1"/>
        <end position="24"/>
    </location>
</feature>
<proteinExistence type="inferred from homology"/>
<evidence type="ECO:0000256" key="4">
    <source>
        <dbReference type="ARBA" id="ARBA00022723"/>
    </source>
</evidence>
<reference evidence="11" key="1">
    <citation type="journal article" date="2021" name="New Phytol.">
        <title>Evolutionary innovations through gain and loss of genes in the ectomycorrhizal Boletales.</title>
        <authorList>
            <person name="Wu G."/>
            <person name="Miyauchi S."/>
            <person name="Morin E."/>
            <person name="Kuo A."/>
            <person name="Drula E."/>
            <person name="Varga T."/>
            <person name="Kohler A."/>
            <person name="Feng B."/>
            <person name="Cao Y."/>
            <person name="Lipzen A."/>
            <person name="Daum C."/>
            <person name="Hundley H."/>
            <person name="Pangilinan J."/>
            <person name="Johnson J."/>
            <person name="Barry K."/>
            <person name="LaButti K."/>
            <person name="Ng V."/>
            <person name="Ahrendt S."/>
            <person name="Min B."/>
            <person name="Choi I.G."/>
            <person name="Park H."/>
            <person name="Plett J.M."/>
            <person name="Magnuson J."/>
            <person name="Spatafora J.W."/>
            <person name="Nagy L.G."/>
            <person name="Henrissat B."/>
            <person name="Grigoriev I.V."/>
            <person name="Yang Z.L."/>
            <person name="Xu J."/>
            <person name="Martin F.M."/>
        </authorList>
    </citation>
    <scope>NUCLEOTIDE SEQUENCE</scope>
    <source>
        <strain evidence="11">KKN 215</strain>
    </source>
</reference>
<comment type="caution">
    <text evidence="11">The sequence shown here is derived from an EMBL/GenBank/DDBJ whole genome shotgun (WGS) entry which is preliminary data.</text>
</comment>
<dbReference type="PANTHER" id="PTHR33938:SF15">
    <property type="entry name" value="FERULOYL ESTERASE B-RELATED"/>
    <property type="match status" value="1"/>
</dbReference>
<feature type="chain" id="PRO_5035489092" description="Carboxylic ester hydrolase" evidence="10">
    <location>
        <begin position="25"/>
        <end position="537"/>
    </location>
</feature>
<dbReference type="InterPro" id="IPR029058">
    <property type="entry name" value="AB_hydrolase_fold"/>
</dbReference>
<dbReference type="InterPro" id="IPR011118">
    <property type="entry name" value="Tannase/feruloyl_esterase"/>
</dbReference>
<comment type="catalytic activity">
    <reaction evidence="9">
        <text>feruloyl-polysaccharide + H2O = ferulate + polysaccharide.</text>
        <dbReference type="EC" id="3.1.1.73"/>
    </reaction>
</comment>
<keyword evidence="2" id="KW-0719">Serine esterase</keyword>
<evidence type="ECO:0000256" key="6">
    <source>
        <dbReference type="ARBA" id="ARBA00022801"/>
    </source>
</evidence>
<evidence type="ECO:0000256" key="3">
    <source>
        <dbReference type="ARBA" id="ARBA00022651"/>
    </source>
</evidence>
<keyword evidence="5 10" id="KW-0732">Signal</keyword>
<dbReference type="EC" id="3.1.1.-" evidence="10"/>
<gene>
    <name evidence="11" type="ORF">BXZ70DRAFT_897853</name>
</gene>
<keyword evidence="6 10" id="KW-0378">Hydrolase</keyword>
<dbReference type="EMBL" id="JAEVFJ010000030">
    <property type="protein sequence ID" value="KAH8093164.1"/>
    <property type="molecule type" value="Genomic_DNA"/>
</dbReference>
<evidence type="ECO:0000313" key="11">
    <source>
        <dbReference type="EMBL" id="KAH8093164.1"/>
    </source>
</evidence>
<dbReference type="PANTHER" id="PTHR33938">
    <property type="entry name" value="FERULOYL ESTERASE B-RELATED"/>
    <property type="match status" value="1"/>
</dbReference>
<evidence type="ECO:0000256" key="8">
    <source>
        <dbReference type="ARBA" id="ARBA00023157"/>
    </source>
</evidence>
<organism evidence="11 12">
    <name type="scientific">Cristinia sonorae</name>
    <dbReference type="NCBI Taxonomy" id="1940300"/>
    <lineage>
        <taxon>Eukaryota</taxon>
        <taxon>Fungi</taxon>
        <taxon>Dikarya</taxon>
        <taxon>Basidiomycota</taxon>
        <taxon>Agaricomycotina</taxon>
        <taxon>Agaricomycetes</taxon>
        <taxon>Agaricomycetidae</taxon>
        <taxon>Agaricales</taxon>
        <taxon>Pleurotineae</taxon>
        <taxon>Stephanosporaceae</taxon>
        <taxon>Cristinia</taxon>
    </lineage>
</organism>
<keyword evidence="3" id="KW-0119">Carbohydrate metabolism</keyword>